<keyword evidence="3" id="KW-1185">Reference proteome</keyword>
<dbReference type="EMBL" id="SRLO01000908">
    <property type="protein sequence ID" value="TNN44357.1"/>
    <property type="molecule type" value="Genomic_DNA"/>
</dbReference>
<proteinExistence type="predicted"/>
<dbReference type="Proteomes" id="UP000314294">
    <property type="component" value="Unassembled WGS sequence"/>
</dbReference>
<evidence type="ECO:0000256" key="1">
    <source>
        <dbReference type="SAM" id="MobiDB-lite"/>
    </source>
</evidence>
<comment type="caution">
    <text evidence="2">The sequence shown here is derived from an EMBL/GenBank/DDBJ whole genome shotgun (WGS) entry which is preliminary data.</text>
</comment>
<name>A0A4Z2FSZ8_9TELE</name>
<dbReference type="AlphaFoldDB" id="A0A4Z2FSZ8"/>
<evidence type="ECO:0000313" key="2">
    <source>
        <dbReference type="EMBL" id="TNN44357.1"/>
    </source>
</evidence>
<accession>A0A4Z2FSZ8</accession>
<gene>
    <name evidence="2" type="ORF">EYF80_045443</name>
</gene>
<reference evidence="2 3" key="1">
    <citation type="submission" date="2019-03" db="EMBL/GenBank/DDBJ databases">
        <title>First draft genome of Liparis tanakae, snailfish: a comprehensive survey of snailfish specific genes.</title>
        <authorList>
            <person name="Kim W."/>
            <person name="Song I."/>
            <person name="Jeong J.-H."/>
            <person name="Kim D."/>
            <person name="Kim S."/>
            <person name="Ryu S."/>
            <person name="Song J.Y."/>
            <person name="Lee S.K."/>
        </authorList>
    </citation>
    <scope>NUCLEOTIDE SEQUENCE [LARGE SCALE GENOMIC DNA]</scope>
    <source>
        <tissue evidence="2">Muscle</tissue>
    </source>
</reference>
<organism evidence="2 3">
    <name type="scientific">Liparis tanakae</name>
    <name type="common">Tanaka's snailfish</name>
    <dbReference type="NCBI Taxonomy" id="230148"/>
    <lineage>
        <taxon>Eukaryota</taxon>
        <taxon>Metazoa</taxon>
        <taxon>Chordata</taxon>
        <taxon>Craniata</taxon>
        <taxon>Vertebrata</taxon>
        <taxon>Euteleostomi</taxon>
        <taxon>Actinopterygii</taxon>
        <taxon>Neopterygii</taxon>
        <taxon>Teleostei</taxon>
        <taxon>Neoteleostei</taxon>
        <taxon>Acanthomorphata</taxon>
        <taxon>Eupercaria</taxon>
        <taxon>Perciformes</taxon>
        <taxon>Cottioidei</taxon>
        <taxon>Cottales</taxon>
        <taxon>Liparidae</taxon>
        <taxon>Liparis</taxon>
    </lineage>
</organism>
<feature type="region of interest" description="Disordered" evidence="1">
    <location>
        <begin position="82"/>
        <end position="101"/>
    </location>
</feature>
<evidence type="ECO:0000313" key="3">
    <source>
        <dbReference type="Proteomes" id="UP000314294"/>
    </source>
</evidence>
<protein>
    <submittedName>
        <fullName evidence="2">Uncharacterized protein</fullName>
    </submittedName>
</protein>
<sequence length="101" mass="11416">MSPGRSPNCDVTGEEPVWTCDVIVTACCWEHEMTKPPPPPLSTFNRRRLIGNRWRFMCRRLSTFTFAEECAAAASLRHAAHTRVTERRPAGFTPPGLEENT</sequence>